<dbReference type="AlphaFoldDB" id="A0AAD9A4Q9"/>
<reference evidence="2" key="1">
    <citation type="submission" date="2023-01" db="EMBL/GenBank/DDBJ databases">
        <title>Colletotrichum chrysophilum M932 genome sequence.</title>
        <authorList>
            <person name="Baroncelli R."/>
        </authorList>
    </citation>
    <scope>NUCLEOTIDE SEQUENCE</scope>
    <source>
        <strain evidence="2">M932</strain>
    </source>
</reference>
<keyword evidence="1" id="KW-1133">Transmembrane helix</keyword>
<organism evidence="2 3">
    <name type="scientific">Colletotrichum chrysophilum</name>
    <dbReference type="NCBI Taxonomy" id="1836956"/>
    <lineage>
        <taxon>Eukaryota</taxon>
        <taxon>Fungi</taxon>
        <taxon>Dikarya</taxon>
        <taxon>Ascomycota</taxon>
        <taxon>Pezizomycotina</taxon>
        <taxon>Sordariomycetes</taxon>
        <taxon>Hypocreomycetidae</taxon>
        <taxon>Glomerellales</taxon>
        <taxon>Glomerellaceae</taxon>
        <taxon>Colletotrichum</taxon>
        <taxon>Colletotrichum gloeosporioides species complex</taxon>
    </lineage>
</organism>
<dbReference type="EMBL" id="JAQOWY010000494">
    <property type="protein sequence ID" value="KAK1841258.1"/>
    <property type="molecule type" value="Genomic_DNA"/>
</dbReference>
<feature type="transmembrane region" description="Helical" evidence="1">
    <location>
        <begin position="62"/>
        <end position="86"/>
    </location>
</feature>
<accession>A0AAD9A4Q9</accession>
<protein>
    <submittedName>
        <fullName evidence="2">Uncharacterized protein</fullName>
    </submittedName>
</protein>
<evidence type="ECO:0000256" key="1">
    <source>
        <dbReference type="SAM" id="Phobius"/>
    </source>
</evidence>
<sequence>MYLRVASEEHDIRPRAYRRRNVTAWNFVTDGTVIIFPTIILGLLIAVWRLDGSETHPGSLEAWQNAITVLGTLFPILFASIVGRLMSASARWKLEKGEKLGCLEQLMGSRSVGATIQTLFQLSELPMIQAVVEEPLSYIATLYTTLVTMPEAIKLSTMDLWGNTKIPILHEEATEDWAVVPNNPGEVQYSSLVGIPIKYDNAGNVTFPIESSHIHLECSNNTRFHGGVVGSKPLNSGKMQPEALAEAAQLFASQNALVGPLRNAQLWSHVASGSSDRNAVFEPNITTSENATTFVEEYVVLKQWMGLCVLSSVVLIIAGAVSLVFTHLTYGPEILGYVSTAIRNSEIIKVPRDTDWLDGPDLTKEMAETRVRYGFMHPAVDGAQVVGIGVEENMELMKNFLARDGAAK</sequence>
<keyword evidence="1" id="KW-0812">Transmembrane</keyword>
<dbReference type="Proteomes" id="UP001243330">
    <property type="component" value="Unassembled WGS sequence"/>
</dbReference>
<comment type="caution">
    <text evidence="2">The sequence shown here is derived from an EMBL/GenBank/DDBJ whole genome shotgun (WGS) entry which is preliminary data.</text>
</comment>
<keyword evidence="1" id="KW-0472">Membrane</keyword>
<proteinExistence type="predicted"/>
<evidence type="ECO:0000313" key="3">
    <source>
        <dbReference type="Proteomes" id="UP001243330"/>
    </source>
</evidence>
<feature type="transmembrane region" description="Helical" evidence="1">
    <location>
        <begin position="304"/>
        <end position="325"/>
    </location>
</feature>
<keyword evidence="3" id="KW-1185">Reference proteome</keyword>
<feature type="transmembrane region" description="Helical" evidence="1">
    <location>
        <begin position="23"/>
        <end position="50"/>
    </location>
</feature>
<name>A0AAD9A4Q9_9PEZI</name>
<evidence type="ECO:0000313" key="2">
    <source>
        <dbReference type="EMBL" id="KAK1841258.1"/>
    </source>
</evidence>
<gene>
    <name evidence="2" type="ORF">CCHR01_16105</name>
</gene>